<protein>
    <submittedName>
        <fullName evidence="1">Uncharacterized protein</fullName>
    </submittedName>
</protein>
<dbReference type="EMBL" id="CP136895">
    <property type="protein sequence ID" value="WOL10917.1"/>
    <property type="molecule type" value="Genomic_DNA"/>
</dbReference>
<gene>
    <name evidence="1" type="ORF">Cni_G19676</name>
</gene>
<proteinExistence type="predicted"/>
<reference evidence="1 2" key="1">
    <citation type="submission" date="2023-10" db="EMBL/GenBank/DDBJ databases">
        <title>Chromosome-scale genome assembly provides insights into flower coloration mechanisms of Canna indica.</title>
        <authorList>
            <person name="Li C."/>
        </authorList>
    </citation>
    <scope>NUCLEOTIDE SEQUENCE [LARGE SCALE GENOMIC DNA]</scope>
    <source>
        <tissue evidence="1">Flower</tissue>
    </source>
</reference>
<name>A0AAQ3KL04_9LILI</name>
<evidence type="ECO:0000313" key="2">
    <source>
        <dbReference type="Proteomes" id="UP001327560"/>
    </source>
</evidence>
<dbReference type="AlphaFoldDB" id="A0AAQ3KL04"/>
<keyword evidence="2" id="KW-1185">Reference proteome</keyword>
<organism evidence="1 2">
    <name type="scientific">Canna indica</name>
    <name type="common">Indian-shot</name>
    <dbReference type="NCBI Taxonomy" id="4628"/>
    <lineage>
        <taxon>Eukaryota</taxon>
        <taxon>Viridiplantae</taxon>
        <taxon>Streptophyta</taxon>
        <taxon>Embryophyta</taxon>
        <taxon>Tracheophyta</taxon>
        <taxon>Spermatophyta</taxon>
        <taxon>Magnoliopsida</taxon>
        <taxon>Liliopsida</taxon>
        <taxon>Zingiberales</taxon>
        <taxon>Cannaceae</taxon>
        <taxon>Canna</taxon>
    </lineage>
</organism>
<accession>A0AAQ3KL04</accession>
<evidence type="ECO:0000313" key="1">
    <source>
        <dbReference type="EMBL" id="WOL10917.1"/>
    </source>
</evidence>
<sequence length="106" mass="11829">MNQVALSFRRRCCQPHDSGFIGWCSFVRDHDRASYLQLLLLMLVPASSAHVCVSVLMHTSIEDVPIYPLQDVLRHTDEIFRSKSEAEVGKINGDEAAPEEAASFPA</sequence>
<dbReference type="Proteomes" id="UP001327560">
    <property type="component" value="Chromosome 6"/>
</dbReference>